<dbReference type="RefSeq" id="WP_322879409.1">
    <property type="nucleotide sequence ID" value="NZ_JAVMIP010000023.1"/>
</dbReference>
<evidence type="ECO:0000313" key="2">
    <source>
        <dbReference type="Proteomes" id="UP001268256"/>
    </source>
</evidence>
<accession>A0AAE4JX67</accession>
<dbReference type="AlphaFoldDB" id="A0AAE4JX67"/>
<protein>
    <submittedName>
        <fullName evidence="1">Uncharacterized protein</fullName>
    </submittedName>
</protein>
<sequence>MKKLAPVTVYYIRKLLRKEQGSLKCIVVDGACLAANPEADLNAVLESLYLDAEEIAEEVLHLETLVMSHQMIGENGPAGQLQKVEAEIFWVLGLKKIALSSEQSGPGTRVGIGMTAFSY</sequence>
<organism evidence="1 2">
    <name type="scientific">Pseudocalidococcus azoricus BACA0444</name>
    <dbReference type="NCBI Taxonomy" id="2918990"/>
    <lineage>
        <taxon>Bacteria</taxon>
        <taxon>Bacillati</taxon>
        <taxon>Cyanobacteriota</taxon>
        <taxon>Cyanophyceae</taxon>
        <taxon>Acaryochloridales</taxon>
        <taxon>Thermosynechococcaceae</taxon>
        <taxon>Pseudocalidococcus</taxon>
        <taxon>Pseudocalidococcus azoricus</taxon>
    </lineage>
</organism>
<evidence type="ECO:0000313" key="1">
    <source>
        <dbReference type="EMBL" id="MDS3862200.1"/>
    </source>
</evidence>
<gene>
    <name evidence="1" type="ORF">RIF25_15465</name>
</gene>
<keyword evidence="2" id="KW-1185">Reference proteome</keyword>
<dbReference type="Proteomes" id="UP001268256">
    <property type="component" value="Unassembled WGS sequence"/>
</dbReference>
<comment type="caution">
    <text evidence="1">The sequence shown here is derived from an EMBL/GenBank/DDBJ whole genome shotgun (WGS) entry which is preliminary data.</text>
</comment>
<reference evidence="2" key="1">
    <citation type="submission" date="2023-07" db="EMBL/GenBank/DDBJ databases">
        <authorList>
            <person name="Luz R."/>
            <person name="Cordeiro R."/>
            <person name="Fonseca A."/>
            <person name="Goncalves V."/>
        </authorList>
    </citation>
    <scope>NUCLEOTIDE SEQUENCE [LARGE SCALE GENOMIC DNA]</scope>
    <source>
        <strain evidence="2">BACA0444</strain>
    </source>
</reference>
<proteinExistence type="predicted"/>
<dbReference type="EMBL" id="JAVMIP010000023">
    <property type="protein sequence ID" value="MDS3862200.1"/>
    <property type="molecule type" value="Genomic_DNA"/>
</dbReference>
<name>A0AAE4JX67_9CYAN</name>